<comment type="function">
    <text evidence="1">Probable oxidoreductase that may play a role as regulator of mitochondrial function.</text>
</comment>
<accession>A0AAU7JQZ0</accession>
<dbReference type="AlphaFoldDB" id="A0AAU7JQZ0"/>
<dbReference type="EMBL" id="CP157483">
    <property type="protein sequence ID" value="XBO42802.1"/>
    <property type="molecule type" value="Genomic_DNA"/>
</dbReference>
<proteinExistence type="predicted"/>
<dbReference type="InterPro" id="IPR002937">
    <property type="entry name" value="Amino_oxidase"/>
</dbReference>
<evidence type="ECO:0000259" key="4">
    <source>
        <dbReference type="Pfam" id="PF01593"/>
    </source>
</evidence>
<dbReference type="Gene3D" id="3.50.50.60">
    <property type="entry name" value="FAD/NAD(P)-binding domain"/>
    <property type="match status" value="2"/>
</dbReference>
<protein>
    <recommendedName>
        <fullName evidence="3">Pyridine nucleotide-disulfide oxidoreductase domain-containing protein 2</fullName>
    </recommendedName>
</protein>
<name>A0AAU7JQZ0_9MICO</name>
<dbReference type="SUPFAM" id="SSF51905">
    <property type="entry name" value="FAD/NAD(P)-binding domain"/>
    <property type="match status" value="1"/>
</dbReference>
<evidence type="ECO:0000313" key="5">
    <source>
        <dbReference type="EMBL" id="XBO42802.1"/>
    </source>
</evidence>
<feature type="domain" description="Amine oxidase" evidence="4">
    <location>
        <begin position="17"/>
        <end position="504"/>
    </location>
</feature>
<dbReference type="InterPro" id="IPR036188">
    <property type="entry name" value="FAD/NAD-bd_sf"/>
</dbReference>
<comment type="subunit">
    <text evidence="2">Interacts with COX5B; this interaction may contribute to localize PYROXD2 to the inner face of the inner mitochondrial membrane.</text>
</comment>
<dbReference type="Pfam" id="PF01593">
    <property type="entry name" value="Amino_oxidase"/>
    <property type="match status" value="1"/>
</dbReference>
<dbReference type="RefSeq" id="WP_406830221.1">
    <property type="nucleotide sequence ID" value="NZ_CP157483.1"/>
</dbReference>
<evidence type="ECO:0000256" key="1">
    <source>
        <dbReference type="ARBA" id="ARBA00037217"/>
    </source>
</evidence>
<sequence>MSVSTADAVVVGAGPNGLVAANALADAGWDVVLVEANDEVGGAVRSAEVTAPGYTTDLFSAFYPLAAASPIIRDLHLEEHGLVWRGAPHVLAHALDDGSAALLCSDAEDTAAGLEAEAAGDGDAWMELVEGWDRIRDPLLDALFTPFPPVASAMRMVRRMGAGGTLDFARLAVTPARRLGQERFSGQGAGLLLTGNALHSDVPPDAAGSGMFGWLLCMLGQDVGFPVPEGGAGELAGALRRRAQSRGVRVLTGTPVTSVVTSGGRAAGVRLADGAVVRARRGVLADVPATTLYRELLADHPLPAKLHRDLDRFQWDNATVKVNWALDRPVPWTAPRARGAGTVHLGVDTDGFVDFAADLSVGRVPRRPFLLFGQMTTSDPSRSPAGTESAWAYTHVPHDEWGEQQLADHVQRMEDAVERVAPGFRASQVARHVQSPADLQREDASLVGGAINAGTSALHQQLVFRPTPGLGRPETPVPGLYLASASAHPGGGVHGACGWNAARAALGANGLTGGVRRALTRTAWDRLLRT</sequence>
<dbReference type="GO" id="GO:0016491">
    <property type="term" value="F:oxidoreductase activity"/>
    <property type="evidence" value="ECO:0007669"/>
    <property type="project" value="InterPro"/>
</dbReference>
<gene>
    <name evidence="5" type="ORF">ABEG17_14665</name>
</gene>
<dbReference type="PANTHER" id="PTHR10668">
    <property type="entry name" value="PHYTOENE DEHYDROGENASE"/>
    <property type="match status" value="1"/>
</dbReference>
<reference evidence="5" key="1">
    <citation type="submission" date="2024-05" db="EMBL/GenBank/DDBJ databases">
        <authorList>
            <person name="Kim S."/>
            <person name="Heo J."/>
            <person name="Choi H."/>
            <person name="Choi Y."/>
            <person name="Kwon S.-W."/>
            <person name="Kim Y."/>
        </authorList>
    </citation>
    <scope>NUCLEOTIDE SEQUENCE</scope>
    <source>
        <strain evidence="5">KACC 23699</strain>
    </source>
</reference>
<evidence type="ECO:0000256" key="3">
    <source>
        <dbReference type="ARBA" id="ARBA00040298"/>
    </source>
</evidence>
<organism evidence="5">
    <name type="scientific">Pedococcus sp. KACC 23699</name>
    <dbReference type="NCBI Taxonomy" id="3149228"/>
    <lineage>
        <taxon>Bacteria</taxon>
        <taxon>Bacillati</taxon>
        <taxon>Actinomycetota</taxon>
        <taxon>Actinomycetes</taxon>
        <taxon>Micrococcales</taxon>
        <taxon>Intrasporangiaceae</taxon>
        <taxon>Pedococcus</taxon>
    </lineage>
</organism>
<evidence type="ECO:0000256" key="2">
    <source>
        <dbReference type="ARBA" id="ARBA00038825"/>
    </source>
</evidence>
<dbReference type="PANTHER" id="PTHR10668:SF105">
    <property type="entry name" value="DEHYDROGENASE-RELATED"/>
    <property type="match status" value="1"/>
</dbReference>